<dbReference type="Proteomes" id="UP001222770">
    <property type="component" value="Unassembled WGS sequence"/>
</dbReference>
<keyword evidence="3" id="KW-1185">Reference proteome</keyword>
<feature type="region of interest" description="Disordered" evidence="1">
    <location>
        <begin position="470"/>
        <end position="515"/>
    </location>
</feature>
<protein>
    <recommendedName>
        <fullName evidence="4">DUF1570 domain-containing protein</fullName>
    </recommendedName>
</protein>
<dbReference type="EMBL" id="JAROCY010000010">
    <property type="protein sequence ID" value="MDF8333852.1"/>
    <property type="molecule type" value="Genomic_DNA"/>
</dbReference>
<name>A0ABT6CJ55_9SPHN</name>
<dbReference type="RefSeq" id="WP_277277948.1">
    <property type="nucleotide sequence ID" value="NZ_JAROCY010000010.1"/>
</dbReference>
<comment type="caution">
    <text evidence="2">The sequence shown here is derived from an EMBL/GenBank/DDBJ whole genome shotgun (WGS) entry which is preliminary data.</text>
</comment>
<sequence>MVYTNDNEKNVRAFSEQLERYHTAIALLTSSETNVPSPSNRLTVYVVRNENEVRKLYGEDNPFLGGFYLPRAGGSIAIVSRVKAAGRDLDWSMIALLHEYAHHFIISSSAYGMPRWYSEGGAEFFASSRFNADGSVELGRPAAHRGNELFLARDVTAEELLDPAAYEKRRTRGYDAFYGKSWLLFHYLTFSKPRAGQLTNYLHLIAKGKSQREAALEAFGDFKILDRELDTYLLKNRWNFLTLAGSAIRIGAIDIRAVSAGQAEMMPVQIRSRRGVTTEQARKLLVDAREIAARFPRDPAALTALAEAEHDAGNDKEAVAAADAAIALDPMQANAYVQKGLSLFRLAEDAPDRDSAFNNAVKPFVALNRIENDHPLPLFYFYQSFSKRGRTPTDLAYQGLVRALELAPFDTSLRMTLAMEQMRRHLMPQARETLLPVAFYPHGGKLALAAQRLVAKIDASPKWDGTAAELVMSTPVGGDEGQTDAPDPAAAAGAQPGGGGGKPADSDLPAEPAQP</sequence>
<dbReference type="InterPro" id="IPR011990">
    <property type="entry name" value="TPR-like_helical_dom_sf"/>
</dbReference>
<accession>A0ABT6CJ55</accession>
<organism evidence="2 3">
    <name type="scientific">Novosphingobium cyanobacteriorum</name>
    <dbReference type="NCBI Taxonomy" id="3024215"/>
    <lineage>
        <taxon>Bacteria</taxon>
        <taxon>Pseudomonadati</taxon>
        <taxon>Pseudomonadota</taxon>
        <taxon>Alphaproteobacteria</taxon>
        <taxon>Sphingomonadales</taxon>
        <taxon>Sphingomonadaceae</taxon>
        <taxon>Novosphingobium</taxon>
    </lineage>
</organism>
<gene>
    <name evidence="2" type="ORF">POM99_11620</name>
</gene>
<evidence type="ECO:0008006" key="4">
    <source>
        <dbReference type="Google" id="ProtNLM"/>
    </source>
</evidence>
<evidence type="ECO:0000313" key="3">
    <source>
        <dbReference type="Proteomes" id="UP001222770"/>
    </source>
</evidence>
<proteinExistence type="predicted"/>
<evidence type="ECO:0000256" key="1">
    <source>
        <dbReference type="SAM" id="MobiDB-lite"/>
    </source>
</evidence>
<evidence type="ECO:0000313" key="2">
    <source>
        <dbReference type="EMBL" id="MDF8333852.1"/>
    </source>
</evidence>
<dbReference type="SUPFAM" id="SSF48452">
    <property type="entry name" value="TPR-like"/>
    <property type="match status" value="1"/>
</dbReference>
<dbReference type="Gene3D" id="1.25.40.10">
    <property type="entry name" value="Tetratricopeptide repeat domain"/>
    <property type="match status" value="1"/>
</dbReference>
<feature type="compositionally biased region" description="Low complexity" evidence="1">
    <location>
        <begin position="484"/>
        <end position="494"/>
    </location>
</feature>
<reference evidence="2 3" key="1">
    <citation type="submission" date="2023-03" db="EMBL/GenBank/DDBJ databases">
        <title>Novosphingobium cyanobacteriorum sp. nov., isolated from a eutrophic reservoir during the Microcystis bloom period.</title>
        <authorList>
            <person name="Kang M."/>
            <person name="Le V."/>
            <person name="Ko S.-R."/>
            <person name="Lee S.-A."/>
            <person name="Ahn C.-Y."/>
        </authorList>
    </citation>
    <scope>NUCLEOTIDE SEQUENCE [LARGE SCALE GENOMIC DNA]</scope>
    <source>
        <strain evidence="2 3">HBC54</strain>
    </source>
</reference>